<feature type="compositionally biased region" description="Basic residues" evidence="1">
    <location>
        <begin position="130"/>
        <end position="140"/>
    </location>
</feature>
<protein>
    <submittedName>
        <fullName evidence="2">Uncharacterized protein</fullName>
    </submittedName>
</protein>
<reference evidence="2" key="1">
    <citation type="submission" date="2022-12" db="EMBL/GenBank/DDBJ databases">
        <authorList>
            <person name="Petersen C."/>
        </authorList>
    </citation>
    <scope>NUCLEOTIDE SEQUENCE</scope>
    <source>
        <strain evidence="2">IBT 29677</strain>
    </source>
</reference>
<evidence type="ECO:0000256" key="1">
    <source>
        <dbReference type="SAM" id="MobiDB-lite"/>
    </source>
</evidence>
<dbReference type="GeneID" id="81370198"/>
<dbReference type="AlphaFoldDB" id="A0A9W9VXJ7"/>
<proteinExistence type="predicted"/>
<dbReference type="Proteomes" id="UP001147747">
    <property type="component" value="Unassembled WGS sequence"/>
</dbReference>
<gene>
    <name evidence="2" type="ORF">N7509_006581</name>
</gene>
<sequence>MGARLLDTIEGDIPQPLVPKPTETPIESTRKQIEPGTPQPRTIQAKPKRKLIEDAETSGNDESWKGKRRRRRGTVQRPVPYQTRFKAKFQNGTSAVDSEASSEDAPEIKDLVSARTRSSMSKSQPNSTKDKKRSKKKTKK</sequence>
<dbReference type="RefSeq" id="XP_056486769.1">
    <property type="nucleotide sequence ID" value="XM_056631218.1"/>
</dbReference>
<organism evidence="2 3">
    <name type="scientific">Penicillium cosmopolitanum</name>
    <dbReference type="NCBI Taxonomy" id="1131564"/>
    <lineage>
        <taxon>Eukaryota</taxon>
        <taxon>Fungi</taxon>
        <taxon>Dikarya</taxon>
        <taxon>Ascomycota</taxon>
        <taxon>Pezizomycotina</taxon>
        <taxon>Eurotiomycetes</taxon>
        <taxon>Eurotiomycetidae</taxon>
        <taxon>Eurotiales</taxon>
        <taxon>Aspergillaceae</taxon>
        <taxon>Penicillium</taxon>
    </lineage>
</organism>
<feature type="region of interest" description="Disordered" evidence="1">
    <location>
        <begin position="1"/>
        <end position="140"/>
    </location>
</feature>
<dbReference type="EMBL" id="JAPZBU010000008">
    <property type="protein sequence ID" value="KAJ5391091.1"/>
    <property type="molecule type" value="Genomic_DNA"/>
</dbReference>
<evidence type="ECO:0000313" key="3">
    <source>
        <dbReference type="Proteomes" id="UP001147747"/>
    </source>
</evidence>
<keyword evidence="3" id="KW-1185">Reference proteome</keyword>
<evidence type="ECO:0000313" key="2">
    <source>
        <dbReference type="EMBL" id="KAJ5391091.1"/>
    </source>
</evidence>
<name>A0A9W9VXJ7_9EURO</name>
<reference evidence="2" key="2">
    <citation type="journal article" date="2023" name="IMA Fungus">
        <title>Comparative genomic study of the Penicillium genus elucidates a diverse pangenome and 15 lateral gene transfer events.</title>
        <authorList>
            <person name="Petersen C."/>
            <person name="Sorensen T."/>
            <person name="Nielsen M.R."/>
            <person name="Sondergaard T.E."/>
            <person name="Sorensen J.L."/>
            <person name="Fitzpatrick D.A."/>
            <person name="Frisvad J.C."/>
            <person name="Nielsen K.L."/>
        </authorList>
    </citation>
    <scope>NUCLEOTIDE SEQUENCE</scope>
    <source>
        <strain evidence="2">IBT 29677</strain>
    </source>
</reference>
<feature type="compositionally biased region" description="Polar residues" evidence="1">
    <location>
        <begin position="115"/>
        <end position="126"/>
    </location>
</feature>
<dbReference type="OrthoDB" id="5343483at2759"/>
<accession>A0A9W9VXJ7</accession>
<comment type="caution">
    <text evidence="2">The sequence shown here is derived from an EMBL/GenBank/DDBJ whole genome shotgun (WGS) entry which is preliminary data.</text>
</comment>